<feature type="compositionally biased region" description="Low complexity" evidence="1">
    <location>
        <begin position="28"/>
        <end position="54"/>
    </location>
</feature>
<sequence length="76" mass="8046">MNQSVVNPLPRPTRSQNYGVLALKATPTASSAGTRTSNSTSTATSTTPSTVTTTERAPSRGGVRFFSRRPLYLLSS</sequence>
<evidence type="ECO:0000313" key="2">
    <source>
        <dbReference type="EnsemblPlants" id="MELO3C016026.2.1"/>
    </source>
</evidence>
<name>A0A9I9DBV8_CUCME</name>
<reference evidence="2" key="1">
    <citation type="submission" date="2023-03" db="UniProtKB">
        <authorList>
            <consortium name="EnsemblPlants"/>
        </authorList>
    </citation>
    <scope>IDENTIFICATION</scope>
</reference>
<dbReference type="Gramene" id="MELO3C016026.2.1">
    <property type="protein sequence ID" value="MELO3C016026.2.1"/>
    <property type="gene ID" value="MELO3C016026.2"/>
</dbReference>
<dbReference type="EnsemblPlants" id="MELO3C016026.2.1">
    <property type="protein sequence ID" value="MELO3C016026.2.1"/>
    <property type="gene ID" value="MELO3C016026.2"/>
</dbReference>
<accession>A0A9I9DBV8</accession>
<dbReference type="AlphaFoldDB" id="A0A9I9DBV8"/>
<feature type="region of interest" description="Disordered" evidence="1">
    <location>
        <begin position="25"/>
        <end position="63"/>
    </location>
</feature>
<organism evidence="2">
    <name type="scientific">Cucumis melo</name>
    <name type="common">Muskmelon</name>
    <dbReference type="NCBI Taxonomy" id="3656"/>
    <lineage>
        <taxon>Eukaryota</taxon>
        <taxon>Viridiplantae</taxon>
        <taxon>Streptophyta</taxon>
        <taxon>Embryophyta</taxon>
        <taxon>Tracheophyta</taxon>
        <taxon>Spermatophyta</taxon>
        <taxon>Magnoliopsida</taxon>
        <taxon>eudicotyledons</taxon>
        <taxon>Gunneridae</taxon>
        <taxon>Pentapetalae</taxon>
        <taxon>rosids</taxon>
        <taxon>fabids</taxon>
        <taxon>Cucurbitales</taxon>
        <taxon>Cucurbitaceae</taxon>
        <taxon>Benincaseae</taxon>
        <taxon>Cucumis</taxon>
    </lineage>
</organism>
<protein>
    <submittedName>
        <fullName evidence="2">Uncharacterized protein</fullName>
    </submittedName>
</protein>
<proteinExistence type="predicted"/>
<evidence type="ECO:0000256" key="1">
    <source>
        <dbReference type="SAM" id="MobiDB-lite"/>
    </source>
</evidence>